<name>A0A9P0KWF2_ACAOB</name>
<dbReference type="PANTHER" id="PTHR22955">
    <property type="entry name" value="RETROTRANSPOSON"/>
    <property type="match status" value="1"/>
</dbReference>
<accession>A0A9P0KWF2</accession>
<dbReference type="InterPro" id="IPR021896">
    <property type="entry name" value="THAP9-like_HTH"/>
</dbReference>
<organism evidence="5 6">
    <name type="scientific">Acanthoscelides obtectus</name>
    <name type="common">Bean weevil</name>
    <name type="synonym">Bruchus obtectus</name>
    <dbReference type="NCBI Taxonomy" id="200917"/>
    <lineage>
        <taxon>Eukaryota</taxon>
        <taxon>Metazoa</taxon>
        <taxon>Ecdysozoa</taxon>
        <taxon>Arthropoda</taxon>
        <taxon>Hexapoda</taxon>
        <taxon>Insecta</taxon>
        <taxon>Pterygota</taxon>
        <taxon>Neoptera</taxon>
        <taxon>Endopterygota</taxon>
        <taxon>Coleoptera</taxon>
        <taxon>Polyphaga</taxon>
        <taxon>Cucujiformia</taxon>
        <taxon>Chrysomeloidea</taxon>
        <taxon>Chrysomelidae</taxon>
        <taxon>Bruchinae</taxon>
        <taxon>Bruchini</taxon>
        <taxon>Acanthoscelides</taxon>
    </lineage>
</organism>
<feature type="domain" description="Transposable element P transposase-like RNase H" evidence="4">
    <location>
        <begin position="429"/>
        <end position="543"/>
    </location>
</feature>
<evidence type="ECO:0000259" key="4">
    <source>
        <dbReference type="Pfam" id="PF21787"/>
    </source>
</evidence>
<dbReference type="EMBL" id="CAKOFQ010006895">
    <property type="protein sequence ID" value="CAH1980464.1"/>
    <property type="molecule type" value="Genomic_DNA"/>
</dbReference>
<dbReference type="Pfam" id="PF12017">
    <property type="entry name" value="Tnp_P_element"/>
    <property type="match status" value="1"/>
</dbReference>
<keyword evidence="6" id="KW-1185">Reference proteome</keyword>
<sequence>MDIRKFFSSKGQHVMKKWTNMKDNWMKCHKKMGEYKSGAGAHKIRKYNFYDQMLFLSKIVEHRKTDSSMDEHVNSSGINNENAEPNPSRSQNGKASEAPKAKQKKKNNQLSEVDIKFMKFMDVTAQEEKSRSMNFFRGISDSVDKFTDENMIDFQFQVISIIKSIQERENNRYIAAPRNQWDHGQQGYQSGTTPANSQFSVYGHSTAARSGFGINGQEYDFGHSSGLEPIPNRPESQASAQSANTESTSANSQASTEGFMARTSIVCRRKVSTELTWIHSTGTFAVPRASLHVFVTVRQKKRVVNKRPKFTSSTEYINQASDIQIKTLKERIVVLEKQNKAFTERVEKIEEKTALKYKDVLAKVFTLGQIKKLLNAGKKRVRWSPEDIATAISLRSVSPKAYRYLRVNNYPLPALSTLRSWVSSFDVHQGILKSVITLMQKKSLDCTEADRICVLSFDEMYVSNKIEIDKKTEQIIGPHRCCQTVMVRGLLSKWKQPIYYEFDQSMMKYIIEKIVAELFRANFIVVAITSDMGTGNTGLWSQLEEVGCSKGPQCEEEQIIQNTFVEALYLEDHVIDEDMLKLVDNYEVKEKIHHDSLKYVAGFVAYKFKHKYNLGNPTNTFERNIEPDWLQTISRGSLLYPNDELYEATLKLESTTLLYKKNKPDSPPEKEQIAVISPPRPTTSLNILDLRPNIKLEPELPVPARFEISLAKGCDNVSATESLDDGTLFELRQKIERIDAANEEFAGIQCQIESLVLDDDLDEQIAEREVVENYIDRYLGLAKSIINDKSEVKSGNSAKSIPSTASSARARGEGIVQIDVRLPKIELPKYSGDANSWVEFREIYNSLGHCPSTLKTFVANRLSEIQTLTAEHQWRYIETKHNPADVLSRGAYPHELSDMVLWWNGPDFLSEDESNWPDVKFSVPNLPEMSRGLKILEMLNLDVPMAAILSENNTNVVGNEIAFESSSPSTKSGHDTTLNLRHF</sequence>
<evidence type="ECO:0000259" key="3">
    <source>
        <dbReference type="Pfam" id="PF12017"/>
    </source>
</evidence>
<dbReference type="Pfam" id="PF21787">
    <property type="entry name" value="TNP-like_RNaseH_N"/>
    <property type="match status" value="1"/>
</dbReference>
<evidence type="ECO:0000313" key="6">
    <source>
        <dbReference type="Proteomes" id="UP001152888"/>
    </source>
</evidence>
<dbReference type="OrthoDB" id="6627680at2759"/>
<dbReference type="AlphaFoldDB" id="A0A9P0KWF2"/>
<feature type="domain" description="THAP9-like helix-turn-helix" evidence="3">
    <location>
        <begin position="370"/>
        <end position="421"/>
    </location>
</feature>
<proteinExistence type="predicted"/>
<feature type="compositionally biased region" description="Polar residues" evidence="2">
    <location>
        <begin position="234"/>
        <end position="256"/>
    </location>
</feature>
<keyword evidence="1" id="KW-0175">Coiled coil</keyword>
<protein>
    <recommendedName>
        <fullName evidence="7">Transposase</fullName>
    </recommendedName>
</protein>
<comment type="caution">
    <text evidence="5">The sequence shown here is derived from an EMBL/GenBank/DDBJ whole genome shotgun (WGS) entry which is preliminary data.</text>
</comment>
<dbReference type="InterPro" id="IPR048365">
    <property type="entry name" value="TNP-like_RNaseH_N"/>
</dbReference>
<reference evidence="5" key="1">
    <citation type="submission" date="2022-03" db="EMBL/GenBank/DDBJ databases">
        <authorList>
            <person name="Sayadi A."/>
        </authorList>
    </citation>
    <scope>NUCLEOTIDE SEQUENCE</scope>
</reference>
<gene>
    <name evidence="5" type="ORF">ACAOBT_LOCUS14010</name>
</gene>
<evidence type="ECO:0000256" key="2">
    <source>
        <dbReference type="SAM" id="MobiDB-lite"/>
    </source>
</evidence>
<evidence type="ECO:0000313" key="5">
    <source>
        <dbReference type="EMBL" id="CAH1980464.1"/>
    </source>
</evidence>
<feature type="coiled-coil region" evidence="1">
    <location>
        <begin position="318"/>
        <end position="352"/>
    </location>
</feature>
<dbReference type="Proteomes" id="UP001152888">
    <property type="component" value="Unassembled WGS sequence"/>
</dbReference>
<evidence type="ECO:0000256" key="1">
    <source>
        <dbReference type="SAM" id="Coils"/>
    </source>
</evidence>
<feature type="region of interest" description="Disordered" evidence="2">
    <location>
        <begin position="223"/>
        <end position="256"/>
    </location>
</feature>
<dbReference type="PANTHER" id="PTHR22955:SF77">
    <property type="entry name" value="ASPARTIC PUTATIVE DOMAIN-CONTAINING PROTEIN-RELATED"/>
    <property type="match status" value="1"/>
</dbReference>
<feature type="compositionally biased region" description="Polar residues" evidence="2">
    <location>
        <begin position="74"/>
        <end position="93"/>
    </location>
</feature>
<evidence type="ECO:0008006" key="7">
    <source>
        <dbReference type="Google" id="ProtNLM"/>
    </source>
</evidence>
<feature type="region of interest" description="Disordered" evidence="2">
    <location>
        <begin position="66"/>
        <end position="108"/>
    </location>
</feature>